<dbReference type="Bgee" id="ENSXETG00000035571">
    <property type="expression patterns" value="Expressed in liver and 9 other cell types or tissues"/>
</dbReference>
<dbReference type="Gene3D" id="3.40.50.300">
    <property type="entry name" value="P-loop containing nucleotide triphosphate hydrolases"/>
    <property type="match status" value="1"/>
</dbReference>
<keyword evidence="3" id="KW-0963">Cytoplasm</keyword>
<dbReference type="GO" id="GO:0005524">
    <property type="term" value="F:ATP binding"/>
    <property type="evidence" value="ECO:0007669"/>
    <property type="project" value="UniProtKB-KW"/>
</dbReference>
<dbReference type="CTD" id="147945"/>
<dbReference type="AGR" id="Xenbase:XB-GENE-22068762"/>
<dbReference type="Ensembl" id="ENSXETT00000094588">
    <property type="protein sequence ID" value="ENSXETP00000069958"/>
    <property type="gene ID" value="ENSXETG00000035571"/>
</dbReference>
<evidence type="ECO:0000256" key="6">
    <source>
        <dbReference type="ARBA" id="ARBA00022840"/>
    </source>
</evidence>
<dbReference type="Gene3D" id="3.80.10.10">
    <property type="entry name" value="Ribonuclease Inhibitor"/>
    <property type="match status" value="1"/>
</dbReference>
<dbReference type="SUPFAM" id="SSF52540">
    <property type="entry name" value="P-loop containing nucleoside triphosphate hydrolases"/>
    <property type="match status" value="1"/>
</dbReference>
<dbReference type="InterPro" id="IPR007111">
    <property type="entry name" value="NACHT_NTPase"/>
</dbReference>
<evidence type="ECO:0000256" key="3">
    <source>
        <dbReference type="ARBA" id="ARBA00022490"/>
    </source>
</evidence>
<dbReference type="SUPFAM" id="SSF52047">
    <property type="entry name" value="RNI-like"/>
    <property type="match status" value="1"/>
</dbReference>
<dbReference type="Proteomes" id="UP000008143">
    <property type="component" value="Chromosome 8"/>
</dbReference>
<dbReference type="InterPro" id="IPR041267">
    <property type="entry name" value="NLRP_HD2"/>
</dbReference>
<accession>A0A6I8QN61</accession>
<dbReference type="PROSITE" id="PS50837">
    <property type="entry name" value="NACHT"/>
    <property type="match status" value="1"/>
</dbReference>
<evidence type="ECO:0000259" key="10">
    <source>
        <dbReference type="PROSITE" id="PS50837"/>
    </source>
</evidence>
<gene>
    <name evidence="11 13 14" type="primary">nlrp4</name>
</gene>
<dbReference type="GeneTree" id="ENSGT01150000286911"/>
<reference evidence="13" key="3">
    <citation type="submission" date="2025-04" db="UniProtKB">
        <authorList>
            <consortium name="RefSeq"/>
        </authorList>
    </citation>
    <scope>IDENTIFICATION</scope>
    <source>
        <strain evidence="13">Nigerian</strain>
        <tissue evidence="13">Liver and blood</tissue>
    </source>
</reference>
<evidence type="ECO:0000313" key="14">
    <source>
        <dbReference type="Xenbase" id="XB-GENE-22068762"/>
    </source>
</evidence>
<evidence type="ECO:0000256" key="2">
    <source>
        <dbReference type="ARBA" id="ARBA00008665"/>
    </source>
</evidence>
<feature type="domain" description="NACHT" evidence="10">
    <location>
        <begin position="241"/>
        <end position="372"/>
    </location>
</feature>
<comment type="similarity">
    <text evidence="2">Belongs to the NLRP family.</text>
</comment>
<protein>
    <submittedName>
        <fullName evidence="11">NACHT, LRR and PYD domains-containing protein 14</fullName>
    </submittedName>
    <submittedName>
        <fullName evidence="13">NACHT, LRR and PYD domains-containing protein 3</fullName>
    </submittedName>
</protein>
<keyword evidence="8" id="KW-0395">Inflammatory response</keyword>
<reference evidence="11" key="2">
    <citation type="submission" date="2020-05" db="UniProtKB">
        <authorList>
            <consortium name="Ensembl"/>
        </authorList>
    </citation>
    <scope>IDENTIFICATION</scope>
</reference>
<dbReference type="Pfam" id="PF00560">
    <property type="entry name" value="LRR_1"/>
    <property type="match status" value="1"/>
</dbReference>
<dbReference type="InterPro" id="IPR001611">
    <property type="entry name" value="Leu-rich_rpt"/>
</dbReference>
<dbReference type="AlphaFoldDB" id="A0A6I8QN61"/>
<dbReference type="OMA" id="HEHYLQK"/>
<keyword evidence="6" id="KW-0067">ATP-binding</keyword>
<evidence type="ECO:0000256" key="9">
    <source>
        <dbReference type="ARBA" id="ARBA00023233"/>
    </source>
</evidence>
<proteinExistence type="inferred from homology"/>
<evidence type="ECO:0000256" key="1">
    <source>
        <dbReference type="ARBA" id="ARBA00004110"/>
    </source>
</evidence>
<dbReference type="GO" id="GO:0005829">
    <property type="term" value="C:cytosol"/>
    <property type="evidence" value="ECO:0007669"/>
    <property type="project" value="UniProtKB-SubCell"/>
</dbReference>
<dbReference type="KEGG" id="xtr:108648258"/>
<dbReference type="InterPro" id="IPR032675">
    <property type="entry name" value="LRR_dom_sf"/>
</dbReference>
<dbReference type="Xenbase" id="XB-GENE-22068762">
    <property type="gene designation" value="nlrp4"/>
</dbReference>
<dbReference type="InterPro" id="IPR027417">
    <property type="entry name" value="P-loop_NTPase"/>
</dbReference>
<keyword evidence="4" id="KW-0677">Repeat</keyword>
<evidence type="ECO:0000313" key="13">
    <source>
        <dbReference type="RefSeq" id="XP_031747825.1"/>
    </source>
</evidence>
<name>A0A6I8QN61_XENTR</name>
<dbReference type="InterPro" id="IPR050637">
    <property type="entry name" value="NLRP_innate_immun_reg"/>
</dbReference>
<sequence length="882" mass="101190">MDEFRGRVITQDDVEIFRGHLSQYKMHQLGIFNEYFREDLAYIVETVDTLSILRELSFRGIVTVEHYQAIKKQCGASVFAEMLVEDIYASGRDAVLGFWESLYFLQNDYPHPNLLGALDELTQTGETLEQKILLDLHGHDLPEQLKACQMEHKQYLLEKTQNLEEHTVPGTSQKPQRFHISERYLDLIVASGHHFRERTQHEVIETGGKHEHYLQKVHSNLERIAPNRLFRWCHRLRCTPHAVIVCGVPGVGKTTLMQKFVYDWIAGELYQRFAFVFFFKFRTLNTKEEVSLQKIILDEYPHLHKNLSEILQDPQKLLFIFDGLDESAHQMDFQSSELCASPHSLRHLNVIVVSLVSQSLLKGCSVLITSRPTRLASIDTKVFPRVCEIMGFFPRQREMYFQHFFGNQDIAKKAFHYVRENGMLYTFCYIPSYCWIICTVLSMCFKDTKKIVQLLPKTVTQLFVVYVSNILSNHSQDLDRAKELLTSIGWMAEHGVMNHNLEFEEGDLATFHVTFSSKLLSSFMVESAHSQGVTYSFFHLTIQEFLAALVHYLDYSAERLKEAVEKAQAFEDGRGEIFIRFISGLSDSSTRSLLKPYLGDLSSEASRDVITLLKDMTRSVTTHEDDGVDKRKTLNIYACLSESRNKALVSDTIGNNTIFEFSEFHLAPLDCTVLAFILESYQEVERLDLDACFIQTEGLERLAPMLHKIKDLSLSQNNLKNEDMPIIYSIVTHSECQIQKLSLRENGLTEECCGQLAWAINENTSLRDLDLSKNKLAGEDFYQLLTVLSKPTCRIECLGLMEIKLTPEYAPSLCSLTNNAQLTHLNLSYNFLSDTGSSHIKDLIVASPSLKEIRLGTNDFSEEVLADLRRMQTHHPGVNIEI</sequence>
<dbReference type="Pfam" id="PF05729">
    <property type="entry name" value="NACHT"/>
    <property type="match status" value="1"/>
</dbReference>
<organism evidence="11">
    <name type="scientific">Xenopus tropicalis</name>
    <name type="common">Western clawed frog</name>
    <name type="synonym">Silurana tropicalis</name>
    <dbReference type="NCBI Taxonomy" id="8364"/>
    <lineage>
        <taxon>Eukaryota</taxon>
        <taxon>Metazoa</taxon>
        <taxon>Chordata</taxon>
        <taxon>Craniata</taxon>
        <taxon>Vertebrata</taxon>
        <taxon>Euteleostomi</taxon>
        <taxon>Amphibia</taxon>
        <taxon>Batrachia</taxon>
        <taxon>Anura</taxon>
        <taxon>Pipoidea</taxon>
        <taxon>Pipidae</taxon>
        <taxon>Xenopodinae</taxon>
        <taxon>Xenopus</taxon>
        <taxon>Silurana</taxon>
    </lineage>
</organism>
<dbReference type="PANTHER" id="PTHR45690">
    <property type="entry name" value="NACHT, LRR AND PYD DOMAINS-CONTAINING PROTEIN 12"/>
    <property type="match status" value="1"/>
</dbReference>
<evidence type="ECO:0000256" key="7">
    <source>
        <dbReference type="ARBA" id="ARBA00022843"/>
    </source>
</evidence>
<keyword evidence="7" id="KW-0832">Ubl conjugation</keyword>
<dbReference type="PANTHER" id="PTHR45690:SF19">
    <property type="entry name" value="NACHT, LRR AND PYD DOMAINS-CONTAINING PROTEIN 3"/>
    <property type="match status" value="1"/>
</dbReference>
<comment type="subcellular location">
    <subcellularLocation>
        <location evidence="1">Inflammasome</location>
    </subcellularLocation>
</comment>
<dbReference type="RefSeq" id="XP_031747825.1">
    <property type="nucleotide sequence ID" value="XM_031891965.1"/>
</dbReference>
<dbReference type="SMART" id="SM00368">
    <property type="entry name" value="LRR_RI"/>
    <property type="match status" value="5"/>
</dbReference>
<keyword evidence="12" id="KW-1185">Reference proteome</keyword>
<dbReference type="GeneID" id="108648258"/>
<keyword evidence="5" id="KW-0547">Nucleotide-binding</keyword>
<evidence type="ECO:0000256" key="4">
    <source>
        <dbReference type="ARBA" id="ARBA00022737"/>
    </source>
</evidence>
<evidence type="ECO:0000313" key="12">
    <source>
        <dbReference type="Proteomes" id="UP000008143"/>
    </source>
</evidence>
<evidence type="ECO:0000256" key="5">
    <source>
        <dbReference type="ARBA" id="ARBA00022741"/>
    </source>
</evidence>
<evidence type="ECO:0000256" key="8">
    <source>
        <dbReference type="ARBA" id="ARBA00023198"/>
    </source>
</evidence>
<evidence type="ECO:0000313" key="11">
    <source>
        <dbReference type="Ensembl" id="ENSXETP00000069958"/>
    </source>
</evidence>
<dbReference type="OrthoDB" id="120976at2759"/>
<dbReference type="Pfam" id="PF17776">
    <property type="entry name" value="NLRC4_HD2"/>
    <property type="match status" value="1"/>
</dbReference>
<keyword evidence="9" id="KW-1271">Inflammasome</keyword>
<reference evidence="11" key="1">
    <citation type="journal article" date="2010" name="Science">
        <title>The genome of the Western clawed frog Xenopus tropicalis.</title>
        <authorList>
            <person name="Hellsten U."/>
            <person name="Harland R.M."/>
            <person name="Gilchrist M.J."/>
            <person name="Hendrix D."/>
            <person name="Jurka J."/>
            <person name="Kapitonov V."/>
            <person name="Ovcharenko I."/>
            <person name="Putnam N.H."/>
            <person name="Shu S."/>
            <person name="Taher L."/>
            <person name="Blitz I.L."/>
            <person name="Blumberg B."/>
            <person name="Dichmann D.S."/>
            <person name="Dubchak I."/>
            <person name="Amaya E."/>
            <person name="Detter J.C."/>
            <person name="Fletcher R."/>
            <person name="Gerhard D.S."/>
            <person name="Goodstein D."/>
            <person name="Graves T."/>
            <person name="Grigoriev I.V."/>
            <person name="Grimwood J."/>
            <person name="Kawashima T."/>
            <person name="Lindquist E."/>
            <person name="Lucas S.M."/>
            <person name="Mead P.E."/>
            <person name="Mitros T."/>
            <person name="Ogino H."/>
            <person name="Ohta Y."/>
            <person name="Poliakov A.V."/>
            <person name="Pollet N."/>
            <person name="Robert J."/>
            <person name="Salamov A."/>
            <person name="Sater A.K."/>
            <person name="Schmutz J."/>
            <person name="Terry A."/>
            <person name="Vize P.D."/>
            <person name="Warren W.C."/>
            <person name="Wells D."/>
            <person name="Wills A."/>
            <person name="Wilson R.K."/>
            <person name="Zimmerman L.B."/>
            <person name="Zorn A.M."/>
            <person name="Grainger R."/>
            <person name="Grammer T."/>
            <person name="Khokha M.K."/>
            <person name="Richardson P.M."/>
            <person name="Rokhsar D.S."/>
        </authorList>
    </citation>
    <scope>NUCLEOTIDE SEQUENCE [LARGE SCALE GENOMIC DNA]</scope>
    <source>
        <strain evidence="11">Nigerian</strain>
    </source>
</reference>